<dbReference type="PROSITE" id="PS51483">
    <property type="entry name" value="B5"/>
    <property type="match status" value="1"/>
</dbReference>
<dbReference type="InterPro" id="IPR045864">
    <property type="entry name" value="aa-tRNA-synth_II/BPL/LPL"/>
</dbReference>
<dbReference type="Pfam" id="PF03147">
    <property type="entry name" value="FDX-ACB"/>
    <property type="match status" value="1"/>
</dbReference>
<dbReference type="InterPro" id="IPR045060">
    <property type="entry name" value="Phe-tRNA-ligase_IIc_bsu"/>
</dbReference>
<dbReference type="Pfam" id="PF03484">
    <property type="entry name" value="B5"/>
    <property type="match status" value="1"/>
</dbReference>
<dbReference type="FunFam" id="2.40.50.140:FF:000045">
    <property type="entry name" value="Phenylalanine--tRNA ligase beta subunit"/>
    <property type="match status" value="1"/>
</dbReference>
<dbReference type="NCBIfam" id="NF045760">
    <property type="entry name" value="YtpR"/>
    <property type="match status" value="1"/>
</dbReference>
<keyword evidence="7 15" id="KW-0479">Metal-binding</keyword>
<dbReference type="GO" id="GO:0004826">
    <property type="term" value="F:phenylalanine-tRNA ligase activity"/>
    <property type="evidence" value="ECO:0007669"/>
    <property type="project" value="UniProtKB-UniRule"/>
</dbReference>
<dbReference type="GO" id="GO:0005524">
    <property type="term" value="F:ATP binding"/>
    <property type="evidence" value="ECO:0007669"/>
    <property type="project" value="UniProtKB-UniRule"/>
</dbReference>
<dbReference type="InterPro" id="IPR020825">
    <property type="entry name" value="Phe-tRNA_synthase-like_B3/B4"/>
</dbReference>
<feature type="domain" description="TRNA-binding" evidence="17">
    <location>
        <begin position="39"/>
        <end position="150"/>
    </location>
</feature>
<dbReference type="SMART" id="SM00896">
    <property type="entry name" value="FDX-ACB"/>
    <property type="match status" value="1"/>
</dbReference>
<evidence type="ECO:0000256" key="14">
    <source>
        <dbReference type="ARBA" id="ARBA00049255"/>
    </source>
</evidence>
<dbReference type="Pfam" id="PF17759">
    <property type="entry name" value="tRNA_synthFbeta"/>
    <property type="match status" value="1"/>
</dbReference>
<keyword evidence="9 15" id="KW-0067">ATP-binding</keyword>
<evidence type="ECO:0000259" key="17">
    <source>
        <dbReference type="PROSITE" id="PS50886"/>
    </source>
</evidence>
<comment type="subcellular location">
    <subcellularLocation>
        <location evidence="1 15">Cytoplasm</location>
    </subcellularLocation>
</comment>
<feature type="binding site" evidence="15">
    <location>
        <position position="474"/>
    </location>
    <ligand>
        <name>Mg(2+)</name>
        <dbReference type="ChEBI" id="CHEBI:18420"/>
        <note>shared with alpha subunit</note>
    </ligand>
</feature>
<dbReference type="PROSITE" id="PS51447">
    <property type="entry name" value="FDX_ACB"/>
    <property type="match status" value="1"/>
</dbReference>
<evidence type="ECO:0000256" key="5">
    <source>
        <dbReference type="ARBA" id="ARBA00022555"/>
    </source>
</evidence>
<comment type="caution">
    <text evidence="20">The sequence shown here is derived from an EMBL/GenBank/DDBJ whole genome shotgun (WGS) entry which is preliminary data.</text>
</comment>
<feature type="binding site" evidence="15">
    <location>
        <position position="465"/>
    </location>
    <ligand>
        <name>Mg(2+)</name>
        <dbReference type="ChEBI" id="CHEBI:18420"/>
        <note>shared with alpha subunit</note>
    </ligand>
</feature>
<dbReference type="InterPro" id="IPR005147">
    <property type="entry name" value="tRNA_synthase_B5-dom"/>
</dbReference>
<dbReference type="InterPro" id="IPR041616">
    <property type="entry name" value="PheRS_beta_core"/>
</dbReference>
<dbReference type="InterPro" id="IPR005146">
    <property type="entry name" value="B3/B4_tRNA-bd"/>
</dbReference>
<dbReference type="SUPFAM" id="SSF46955">
    <property type="entry name" value="Putative DNA-binding domain"/>
    <property type="match status" value="1"/>
</dbReference>
<evidence type="ECO:0000256" key="4">
    <source>
        <dbReference type="ARBA" id="ARBA00022490"/>
    </source>
</evidence>
<evidence type="ECO:0000256" key="12">
    <source>
        <dbReference type="ARBA" id="ARBA00022917"/>
    </source>
</evidence>
<evidence type="ECO:0000256" key="9">
    <source>
        <dbReference type="ARBA" id="ARBA00022840"/>
    </source>
</evidence>
<evidence type="ECO:0000256" key="11">
    <source>
        <dbReference type="ARBA" id="ARBA00022884"/>
    </source>
</evidence>
<evidence type="ECO:0000313" key="20">
    <source>
        <dbReference type="EMBL" id="TMQ72767.1"/>
    </source>
</evidence>
<name>A0A538UA97_UNCEI</name>
<organism evidence="20 21">
    <name type="scientific">Eiseniibacteriota bacterium</name>
    <dbReference type="NCBI Taxonomy" id="2212470"/>
    <lineage>
        <taxon>Bacteria</taxon>
        <taxon>Candidatus Eiseniibacteriota</taxon>
    </lineage>
</organism>
<dbReference type="EMBL" id="VBPB01000093">
    <property type="protein sequence ID" value="TMQ72767.1"/>
    <property type="molecule type" value="Genomic_DNA"/>
</dbReference>
<dbReference type="PANTHER" id="PTHR10947:SF0">
    <property type="entry name" value="PHENYLALANINE--TRNA LIGASE BETA SUBUNIT"/>
    <property type="match status" value="1"/>
</dbReference>
<keyword evidence="12 15" id="KW-0648">Protein biosynthesis</keyword>
<dbReference type="CDD" id="cd02796">
    <property type="entry name" value="tRNA_bind_bactPheRS"/>
    <property type="match status" value="1"/>
</dbReference>
<dbReference type="Gene3D" id="2.40.50.140">
    <property type="entry name" value="Nucleic acid-binding proteins"/>
    <property type="match status" value="1"/>
</dbReference>
<dbReference type="PANTHER" id="PTHR10947">
    <property type="entry name" value="PHENYLALANYL-TRNA SYNTHETASE BETA CHAIN AND LEUCINE-RICH REPEAT-CONTAINING PROTEIN 47"/>
    <property type="match status" value="1"/>
</dbReference>
<evidence type="ECO:0000256" key="2">
    <source>
        <dbReference type="ARBA" id="ARBA00008653"/>
    </source>
</evidence>
<dbReference type="Pfam" id="PF03483">
    <property type="entry name" value="B3_4"/>
    <property type="match status" value="1"/>
</dbReference>
<evidence type="ECO:0000256" key="1">
    <source>
        <dbReference type="ARBA" id="ARBA00004496"/>
    </source>
</evidence>
<proteinExistence type="inferred from homology"/>
<evidence type="ECO:0000256" key="7">
    <source>
        <dbReference type="ARBA" id="ARBA00022723"/>
    </source>
</evidence>
<keyword evidence="13 15" id="KW-0030">Aminoacyl-tRNA synthetase</keyword>
<dbReference type="GO" id="GO:0000049">
    <property type="term" value="F:tRNA binding"/>
    <property type="evidence" value="ECO:0007669"/>
    <property type="project" value="UniProtKB-UniRule"/>
</dbReference>
<evidence type="ECO:0000256" key="6">
    <source>
        <dbReference type="ARBA" id="ARBA00022598"/>
    </source>
</evidence>
<feature type="domain" description="FDX-ACB" evidence="18">
    <location>
        <begin position="725"/>
        <end position="818"/>
    </location>
</feature>
<gene>
    <name evidence="15" type="primary">pheT</name>
    <name evidence="20" type="ORF">E6K81_06530</name>
</gene>
<dbReference type="SUPFAM" id="SSF54991">
    <property type="entry name" value="Anticodon-binding domain of PheRS"/>
    <property type="match status" value="1"/>
</dbReference>
<evidence type="ECO:0000256" key="16">
    <source>
        <dbReference type="PROSITE-ProRule" id="PRU00209"/>
    </source>
</evidence>
<dbReference type="Gene3D" id="3.30.70.380">
    <property type="entry name" value="Ferrodoxin-fold anticodon-binding domain"/>
    <property type="match status" value="1"/>
</dbReference>
<dbReference type="Gene3D" id="3.30.930.10">
    <property type="entry name" value="Bira Bifunctional Protein, Domain 2"/>
    <property type="match status" value="1"/>
</dbReference>
<feature type="binding site" evidence="15">
    <location>
        <position position="475"/>
    </location>
    <ligand>
        <name>Mg(2+)</name>
        <dbReference type="ChEBI" id="CHEBI:18420"/>
        <note>shared with alpha subunit</note>
    </ligand>
</feature>
<feature type="domain" description="B5" evidence="19">
    <location>
        <begin position="413"/>
        <end position="487"/>
    </location>
</feature>
<dbReference type="EC" id="6.1.1.20" evidence="15"/>
<dbReference type="Pfam" id="PF01588">
    <property type="entry name" value="tRNA_bind"/>
    <property type="match status" value="1"/>
</dbReference>
<evidence type="ECO:0000256" key="13">
    <source>
        <dbReference type="ARBA" id="ARBA00023146"/>
    </source>
</evidence>
<dbReference type="SMART" id="SM00873">
    <property type="entry name" value="B3_4"/>
    <property type="match status" value="1"/>
</dbReference>
<dbReference type="Proteomes" id="UP000319771">
    <property type="component" value="Unassembled WGS sequence"/>
</dbReference>
<dbReference type="InterPro" id="IPR005121">
    <property type="entry name" value="Fdx_antiC-bd"/>
</dbReference>
<sequence length="820" mass="87429">MKLPISWLREWVELGASETAVADALTRRGFYVEGIETLGGAYPGVVVARVLEVSRHPNADRLSLCRVDGGAGELRVVCGAPNVRAGMVVPLATIGATLPGGLVIKKSKIRGEESQGMLCSARELGLSEDHEGIVDLERTFGAGEGGEAVALPASGTPLAALVGTPEVVLEVEVPFNRPDGLGIVGLAREVKAALGGRWTTAARDRLAAQAAARGDFDLTLEDAEGCPRYLAQAVEGVRIGPSPRWLRRRLDGVGQRSINNVVDLTNLVLFEFGQPLHAFDLAKLAGPAILVRRARAGERIVTLDGKERALDPEVLVIADRERPVALAGVMGGAESEVTATTTALLLECAWFDPRRVRRGARSLELSTEASKRYERGVDPEIGPAATARFLELLARVSPGARPAAGRERRAGEAAVRTLTLRTARVARLIGVAIGAEESARHLAAMDFAVTAGDPLTVAVPSWRPDVTLEDDLVEEVARARGYDQIPEAPPAGRGVHAVRSERERRVARARGAMLARGLSEAWTSSMVSEREALATAALLGDAAPALVRLTNPMSRESQVMRPNPVAGLLRACAHNLRQGAQAVRLFEVGAGFRARGAGELPLERLMLAAIASGPAHAHAHSDETLKATDSALQPLDLFGAKGLWEAWLEEMRVDTPGWRAYAAAGWKPGASAEVASVTSHIGWAGSLSQPLLRGWDIEVPVHLFVVLLDALSQDAAGRPRATLPGRFPPVRRDLAFFVPVAVTHAALVAALRGAAGEWLASLELFDVYAGTGTPEGMKSLAFALRFQHPERTLTEDEILKVQERMTIAAARECGAQLRER</sequence>
<evidence type="ECO:0000313" key="21">
    <source>
        <dbReference type="Proteomes" id="UP000319771"/>
    </source>
</evidence>
<keyword evidence="10 15" id="KW-0460">Magnesium</keyword>
<keyword evidence="5 16" id="KW-0820">tRNA-binding</keyword>
<evidence type="ECO:0000256" key="15">
    <source>
        <dbReference type="HAMAP-Rule" id="MF_00283"/>
    </source>
</evidence>
<dbReference type="InterPro" id="IPR009061">
    <property type="entry name" value="DNA-bd_dom_put_sf"/>
</dbReference>
<dbReference type="NCBIfam" id="TIGR00472">
    <property type="entry name" value="pheT_bact"/>
    <property type="match status" value="1"/>
</dbReference>
<dbReference type="SUPFAM" id="SSF56037">
    <property type="entry name" value="PheT/TilS domain"/>
    <property type="match status" value="1"/>
</dbReference>
<dbReference type="SUPFAM" id="SSF55681">
    <property type="entry name" value="Class II aaRS and biotin synthetases"/>
    <property type="match status" value="1"/>
</dbReference>
<dbReference type="Gene3D" id="3.50.40.10">
    <property type="entry name" value="Phenylalanyl-trna Synthetase, Chain B, domain 3"/>
    <property type="match status" value="1"/>
</dbReference>
<dbReference type="Gene3D" id="3.30.56.10">
    <property type="match status" value="2"/>
</dbReference>
<keyword evidence="8 15" id="KW-0547">Nucleotide-binding</keyword>
<reference evidence="20 21" key="1">
    <citation type="journal article" date="2019" name="Nat. Microbiol.">
        <title>Mediterranean grassland soil C-N compound turnover is dependent on rainfall and depth, and is mediated by genomically divergent microorganisms.</title>
        <authorList>
            <person name="Diamond S."/>
            <person name="Andeer P.F."/>
            <person name="Li Z."/>
            <person name="Crits-Christoph A."/>
            <person name="Burstein D."/>
            <person name="Anantharaman K."/>
            <person name="Lane K.R."/>
            <person name="Thomas B.C."/>
            <person name="Pan C."/>
            <person name="Northen T.R."/>
            <person name="Banfield J.F."/>
        </authorList>
    </citation>
    <scope>NUCLEOTIDE SEQUENCE [LARGE SCALE GENOMIC DNA]</scope>
    <source>
        <strain evidence="20">WS_11</strain>
    </source>
</reference>
<protein>
    <recommendedName>
        <fullName evidence="15">Phenylalanine--tRNA ligase beta subunit</fullName>
        <ecNumber evidence="15">6.1.1.20</ecNumber>
    </recommendedName>
    <alternativeName>
        <fullName evidence="15">Phenylalanyl-tRNA synthetase beta subunit</fullName>
        <shortName evidence="15">PheRS</shortName>
    </alternativeName>
</protein>
<evidence type="ECO:0000256" key="10">
    <source>
        <dbReference type="ARBA" id="ARBA00022842"/>
    </source>
</evidence>
<comment type="catalytic activity">
    <reaction evidence="14 15">
        <text>tRNA(Phe) + L-phenylalanine + ATP = L-phenylalanyl-tRNA(Phe) + AMP + diphosphate + H(+)</text>
        <dbReference type="Rhea" id="RHEA:19413"/>
        <dbReference type="Rhea" id="RHEA-COMP:9668"/>
        <dbReference type="Rhea" id="RHEA-COMP:9699"/>
        <dbReference type="ChEBI" id="CHEBI:15378"/>
        <dbReference type="ChEBI" id="CHEBI:30616"/>
        <dbReference type="ChEBI" id="CHEBI:33019"/>
        <dbReference type="ChEBI" id="CHEBI:58095"/>
        <dbReference type="ChEBI" id="CHEBI:78442"/>
        <dbReference type="ChEBI" id="CHEBI:78531"/>
        <dbReference type="ChEBI" id="CHEBI:456215"/>
        <dbReference type="EC" id="6.1.1.20"/>
    </reaction>
</comment>
<keyword evidence="6 15" id="KW-0436">Ligase</keyword>
<dbReference type="InterPro" id="IPR004532">
    <property type="entry name" value="Phe-tRNA-ligase_IIc_bsu_bact"/>
</dbReference>
<accession>A0A538UA97</accession>
<dbReference type="HAMAP" id="MF_00283">
    <property type="entry name" value="Phe_tRNA_synth_beta1"/>
    <property type="match status" value="1"/>
</dbReference>
<evidence type="ECO:0000259" key="18">
    <source>
        <dbReference type="PROSITE" id="PS51447"/>
    </source>
</evidence>
<dbReference type="PROSITE" id="PS50886">
    <property type="entry name" value="TRBD"/>
    <property type="match status" value="1"/>
</dbReference>
<dbReference type="FunFam" id="3.30.70.380:FF:000001">
    <property type="entry name" value="Phenylalanine--tRNA ligase beta subunit"/>
    <property type="match status" value="1"/>
</dbReference>
<evidence type="ECO:0000259" key="19">
    <source>
        <dbReference type="PROSITE" id="PS51483"/>
    </source>
</evidence>
<dbReference type="SMART" id="SM00874">
    <property type="entry name" value="B5"/>
    <property type="match status" value="1"/>
</dbReference>
<comment type="similarity">
    <text evidence="2 15">Belongs to the phenylalanyl-tRNA synthetase beta subunit family. Type 1 subfamily.</text>
</comment>
<evidence type="ECO:0000256" key="3">
    <source>
        <dbReference type="ARBA" id="ARBA00011209"/>
    </source>
</evidence>
<dbReference type="AlphaFoldDB" id="A0A538UA97"/>
<dbReference type="InterPro" id="IPR002547">
    <property type="entry name" value="tRNA-bd_dom"/>
</dbReference>
<dbReference type="GO" id="GO:0000287">
    <property type="term" value="F:magnesium ion binding"/>
    <property type="evidence" value="ECO:0007669"/>
    <property type="project" value="UniProtKB-UniRule"/>
</dbReference>
<evidence type="ECO:0000256" key="8">
    <source>
        <dbReference type="ARBA" id="ARBA00022741"/>
    </source>
</evidence>
<feature type="binding site" evidence="15">
    <location>
        <position position="471"/>
    </location>
    <ligand>
        <name>Mg(2+)</name>
        <dbReference type="ChEBI" id="CHEBI:18420"/>
        <note>shared with alpha subunit</note>
    </ligand>
</feature>
<keyword evidence="11 16" id="KW-0694">RNA-binding</keyword>
<dbReference type="InterPro" id="IPR033714">
    <property type="entry name" value="tRNA_bind_bactPheRS"/>
</dbReference>
<dbReference type="GO" id="GO:0009328">
    <property type="term" value="C:phenylalanine-tRNA ligase complex"/>
    <property type="evidence" value="ECO:0007669"/>
    <property type="project" value="TreeGrafter"/>
</dbReference>
<dbReference type="SUPFAM" id="SSF50249">
    <property type="entry name" value="Nucleic acid-binding proteins"/>
    <property type="match status" value="1"/>
</dbReference>
<keyword evidence="4 15" id="KW-0963">Cytoplasm</keyword>
<dbReference type="GO" id="GO:0006432">
    <property type="term" value="P:phenylalanyl-tRNA aminoacylation"/>
    <property type="evidence" value="ECO:0007669"/>
    <property type="project" value="UniProtKB-UniRule"/>
</dbReference>
<comment type="subunit">
    <text evidence="3 15">Tetramer of two alpha and two beta subunits.</text>
</comment>
<dbReference type="InterPro" id="IPR036690">
    <property type="entry name" value="Fdx_antiC-bd_sf"/>
</dbReference>
<comment type="cofactor">
    <cofactor evidence="15">
        <name>Mg(2+)</name>
        <dbReference type="ChEBI" id="CHEBI:18420"/>
    </cofactor>
    <text evidence="15">Binds 2 magnesium ions per tetramer.</text>
</comment>
<dbReference type="InterPro" id="IPR012340">
    <property type="entry name" value="NA-bd_OB-fold"/>
</dbReference>